<sequence length="179" mass="21376">MSLKIRKFYYPFIFFSGLILIIFEIEIFRNTIIDLNILMSLILLSSLLFLLFDFKNYKKTYNYNGIKLYFNSIINFIVGYGFTVCSIFMFTNYYYASEAIEKKEFEIIKRSSLPGGKKSRNKRKPTFTINFEGKEKELVFKNEYYETMDNFGSIEISVQKGYFGFYILKNKKLIPINNW</sequence>
<reference evidence="2 3" key="1">
    <citation type="submission" date="2018-06" db="EMBL/GenBank/DDBJ databases">
        <title>Flavobacterium tibetense sp. nov., isolated from a wetland YonghuCo on Tibetan Plateau.</title>
        <authorList>
            <person name="Xing P."/>
            <person name="Phurbu D."/>
            <person name="Lu H."/>
        </authorList>
    </citation>
    <scope>NUCLEOTIDE SEQUENCE [LARGE SCALE GENOMIC DNA]</scope>
    <source>
        <strain evidence="2 3">YH5</strain>
    </source>
</reference>
<dbReference type="Proteomes" id="UP000253319">
    <property type="component" value="Unassembled WGS sequence"/>
</dbReference>
<dbReference type="OrthoDB" id="798330at2"/>
<keyword evidence="1" id="KW-1133">Transmembrane helix</keyword>
<feature type="transmembrane region" description="Helical" evidence="1">
    <location>
        <begin position="7"/>
        <end position="25"/>
    </location>
</feature>
<evidence type="ECO:0000313" key="2">
    <source>
        <dbReference type="EMBL" id="RBA28670.1"/>
    </source>
</evidence>
<organism evidence="2 3">
    <name type="scientific">Flavobacterium tibetense</name>
    <dbReference type="NCBI Taxonomy" id="2233533"/>
    <lineage>
        <taxon>Bacteria</taxon>
        <taxon>Pseudomonadati</taxon>
        <taxon>Bacteroidota</taxon>
        <taxon>Flavobacteriia</taxon>
        <taxon>Flavobacteriales</taxon>
        <taxon>Flavobacteriaceae</taxon>
        <taxon>Flavobacterium</taxon>
    </lineage>
</organism>
<feature type="transmembrane region" description="Helical" evidence="1">
    <location>
        <begin position="31"/>
        <end position="52"/>
    </location>
</feature>
<accession>A0A365P2D5</accession>
<feature type="transmembrane region" description="Helical" evidence="1">
    <location>
        <begin position="73"/>
        <end position="95"/>
    </location>
</feature>
<evidence type="ECO:0000256" key="1">
    <source>
        <dbReference type="SAM" id="Phobius"/>
    </source>
</evidence>
<keyword evidence="1" id="KW-0472">Membrane</keyword>
<keyword evidence="3" id="KW-1185">Reference proteome</keyword>
<gene>
    <name evidence="2" type="ORF">DPN68_06570</name>
</gene>
<comment type="caution">
    <text evidence="2">The sequence shown here is derived from an EMBL/GenBank/DDBJ whole genome shotgun (WGS) entry which is preliminary data.</text>
</comment>
<dbReference type="RefSeq" id="WP_113988851.1">
    <property type="nucleotide sequence ID" value="NZ_QLST01000006.1"/>
</dbReference>
<protein>
    <submittedName>
        <fullName evidence="2">Uncharacterized protein</fullName>
    </submittedName>
</protein>
<keyword evidence="1" id="KW-0812">Transmembrane</keyword>
<dbReference type="EMBL" id="QLST01000006">
    <property type="protein sequence ID" value="RBA28670.1"/>
    <property type="molecule type" value="Genomic_DNA"/>
</dbReference>
<name>A0A365P2D5_9FLAO</name>
<dbReference type="AlphaFoldDB" id="A0A365P2D5"/>
<evidence type="ECO:0000313" key="3">
    <source>
        <dbReference type="Proteomes" id="UP000253319"/>
    </source>
</evidence>
<proteinExistence type="predicted"/>